<keyword evidence="2" id="KW-1185">Reference proteome</keyword>
<sequence>MDMKNSQETWIFDVLYDLVKASMKSGNYTLCEDLASIARAYDRRIHRVSKLDEITMNVQQLAQFTSAVNADVAPKFVMSD</sequence>
<name>A0A4R3JDN5_9RHOB</name>
<proteinExistence type="predicted"/>
<protein>
    <submittedName>
        <fullName evidence="1">Uncharacterized protein</fullName>
    </submittedName>
</protein>
<organism evidence="1 2">
    <name type="scientific">Primorskyibacter sedentarius</name>
    <dbReference type="NCBI Taxonomy" id="745311"/>
    <lineage>
        <taxon>Bacteria</taxon>
        <taxon>Pseudomonadati</taxon>
        <taxon>Pseudomonadota</taxon>
        <taxon>Alphaproteobacteria</taxon>
        <taxon>Rhodobacterales</taxon>
        <taxon>Roseobacteraceae</taxon>
        <taxon>Primorskyibacter</taxon>
    </lineage>
</organism>
<comment type="caution">
    <text evidence="1">The sequence shown here is derived from an EMBL/GenBank/DDBJ whole genome shotgun (WGS) entry which is preliminary data.</text>
</comment>
<dbReference type="EMBL" id="SLZU01000006">
    <property type="protein sequence ID" value="TCS63837.1"/>
    <property type="molecule type" value="Genomic_DNA"/>
</dbReference>
<dbReference type="OrthoDB" id="9991262at2"/>
<accession>A0A4R3JDN5</accession>
<reference evidence="1 2" key="1">
    <citation type="submission" date="2019-03" db="EMBL/GenBank/DDBJ databases">
        <title>Genomic Encyclopedia of Type Strains, Phase IV (KMG-IV): sequencing the most valuable type-strain genomes for metagenomic binning, comparative biology and taxonomic classification.</title>
        <authorList>
            <person name="Goeker M."/>
        </authorList>
    </citation>
    <scope>NUCLEOTIDE SEQUENCE [LARGE SCALE GENOMIC DNA]</scope>
    <source>
        <strain evidence="1 2">DSM 104836</strain>
    </source>
</reference>
<gene>
    <name evidence="1" type="ORF">EDD52_106105</name>
</gene>
<dbReference type="AlphaFoldDB" id="A0A4R3JDN5"/>
<evidence type="ECO:0000313" key="2">
    <source>
        <dbReference type="Proteomes" id="UP000295696"/>
    </source>
</evidence>
<dbReference type="RefSeq" id="WP_132244721.1">
    <property type="nucleotide sequence ID" value="NZ_SLZU01000006.1"/>
</dbReference>
<dbReference type="Proteomes" id="UP000295696">
    <property type="component" value="Unassembled WGS sequence"/>
</dbReference>
<evidence type="ECO:0000313" key="1">
    <source>
        <dbReference type="EMBL" id="TCS63837.1"/>
    </source>
</evidence>